<keyword evidence="4" id="KW-1185">Reference proteome</keyword>
<feature type="compositionally biased region" description="Polar residues" evidence="1">
    <location>
        <begin position="97"/>
        <end position="109"/>
    </location>
</feature>
<dbReference type="STRING" id="442341.SAMN04487959_11550"/>
<feature type="chain" id="PRO_5011532523" description="Secreted protein" evidence="2">
    <location>
        <begin position="21"/>
        <end position="109"/>
    </location>
</feature>
<protein>
    <recommendedName>
        <fullName evidence="5">Secreted protein</fullName>
    </recommendedName>
</protein>
<gene>
    <name evidence="3" type="ORF">SAMN04487959_11550</name>
</gene>
<feature type="compositionally biased region" description="Low complexity" evidence="1">
    <location>
        <begin position="78"/>
        <end position="87"/>
    </location>
</feature>
<keyword evidence="2" id="KW-0732">Signal</keyword>
<dbReference type="EMBL" id="FOPY01000015">
    <property type="protein sequence ID" value="SFI03731.1"/>
    <property type="molecule type" value="Genomic_DNA"/>
</dbReference>
<evidence type="ECO:0008006" key="5">
    <source>
        <dbReference type="Google" id="ProtNLM"/>
    </source>
</evidence>
<feature type="region of interest" description="Disordered" evidence="1">
    <location>
        <begin position="20"/>
        <end position="109"/>
    </location>
</feature>
<reference evidence="3 4" key="1">
    <citation type="submission" date="2016-10" db="EMBL/GenBank/DDBJ databases">
        <authorList>
            <person name="de Groot N.N."/>
        </authorList>
    </citation>
    <scope>NUCLEOTIDE SEQUENCE [LARGE SCALE GENOMIC DNA]</scope>
    <source>
        <strain evidence="3 4">CGMCC 1.6848</strain>
    </source>
</reference>
<evidence type="ECO:0000313" key="4">
    <source>
        <dbReference type="Proteomes" id="UP000199040"/>
    </source>
</evidence>
<evidence type="ECO:0000313" key="3">
    <source>
        <dbReference type="EMBL" id="SFI03731.1"/>
    </source>
</evidence>
<organism evidence="3 4">
    <name type="scientific">Modicisalibacter xianhensis</name>
    <dbReference type="NCBI Taxonomy" id="442341"/>
    <lineage>
        <taxon>Bacteria</taxon>
        <taxon>Pseudomonadati</taxon>
        <taxon>Pseudomonadota</taxon>
        <taxon>Gammaproteobacteria</taxon>
        <taxon>Oceanospirillales</taxon>
        <taxon>Halomonadaceae</taxon>
        <taxon>Modicisalibacter</taxon>
    </lineage>
</organism>
<sequence length="109" mass="11430">METRKTLLFATLTLSGALLAGCGEDEPAPEESTQVQPETASEADVQTLDGNDTAMPENPAADNEHNKDAPNPPDIESGTNINTGTGNDNMPEPASDDTMNATQNQQSSQ</sequence>
<feature type="signal peptide" evidence="2">
    <location>
        <begin position="1"/>
        <end position="20"/>
    </location>
</feature>
<dbReference type="RefSeq" id="WP_092849088.1">
    <property type="nucleotide sequence ID" value="NZ_FOPY01000015.1"/>
</dbReference>
<evidence type="ECO:0000256" key="1">
    <source>
        <dbReference type="SAM" id="MobiDB-lite"/>
    </source>
</evidence>
<name>A0A1I3EYT2_9GAMM</name>
<dbReference type="AlphaFoldDB" id="A0A1I3EYT2"/>
<proteinExistence type="predicted"/>
<accession>A0A1I3EYT2</accession>
<evidence type="ECO:0000256" key="2">
    <source>
        <dbReference type="SAM" id="SignalP"/>
    </source>
</evidence>
<dbReference type="PROSITE" id="PS51257">
    <property type="entry name" value="PROKAR_LIPOPROTEIN"/>
    <property type="match status" value="1"/>
</dbReference>
<dbReference type="Proteomes" id="UP000199040">
    <property type="component" value="Unassembled WGS sequence"/>
</dbReference>